<keyword evidence="2" id="KW-0472">Membrane</keyword>
<accession>A0A0H0XMU1</accession>
<dbReference type="OrthoDB" id="7585155at2"/>
<keyword evidence="2" id="KW-1133">Transmembrane helix</keyword>
<feature type="region of interest" description="Disordered" evidence="1">
    <location>
        <begin position="190"/>
        <end position="212"/>
    </location>
</feature>
<keyword evidence="2" id="KW-0812">Transmembrane</keyword>
<comment type="caution">
    <text evidence="3">The sequence shown here is derived from an EMBL/GenBank/DDBJ whole genome shotgun (WGS) entry which is preliminary data.</text>
</comment>
<proteinExistence type="predicted"/>
<sequence>MQTEEQRSGRRKVTWIVLGLIAATAMAVFGGMMLGEFAGLSQGEVKAVSSSGEVASTVSSGLNDPSPNVEEALPVADELPAISIATSLSPSSGVRAIGAGQWIGQDDLPRELFRGETVSGMIAAYLTVRPEGSVSACTVSNSSEVDPARFLRPAAVGVCRALRERAQFEPFANQPGSTPIARPVIVTADQQDKQQGEVPPTDAETQMSVEPQAAQREVLVRVVFRTDNGPASSASIE</sequence>
<keyword evidence="4" id="KW-1185">Reference proteome</keyword>
<dbReference type="AlphaFoldDB" id="A0A0H0XMU1"/>
<dbReference type="RefSeq" id="WP_047093708.1">
    <property type="nucleotide sequence ID" value="NZ_LBHU01000002.1"/>
</dbReference>
<evidence type="ECO:0000313" key="4">
    <source>
        <dbReference type="Proteomes" id="UP000053455"/>
    </source>
</evidence>
<evidence type="ECO:0000256" key="2">
    <source>
        <dbReference type="SAM" id="Phobius"/>
    </source>
</evidence>
<gene>
    <name evidence="3" type="ORF">AAV99_09365</name>
</gene>
<evidence type="ECO:0000313" key="3">
    <source>
        <dbReference type="EMBL" id="KLI63893.1"/>
    </source>
</evidence>
<protein>
    <recommendedName>
        <fullName evidence="5">TonB C-terminal domain-containing protein</fullName>
    </recommendedName>
</protein>
<feature type="transmembrane region" description="Helical" evidence="2">
    <location>
        <begin position="12"/>
        <end position="34"/>
    </location>
</feature>
<dbReference type="Proteomes" id="UP000053455">
    <property type="component" value="Unassembled WGS sequence"/>
</dbReference>
<reference evidence="3 4" key="1">
    <citation type="submission" date="2015-04" db="EMBL/GenBank/DDBJ databases">
        <title>The draft genome sequence of Erythrobacter marinus HWDM-33.</title>
        <authorList>
            <person name="Zhuang L."/>
            <person name="Liu Y."/>
            <person name="Shao Z."/>
        </authorList>
    </citation>
    <scope>NUCLEOTIDE SEQUENCE [LARGE SCALE GENOMIC DNA]</scope>
    <source>
        <strain evidence="3 4">HWDM-33</strain>
    </source>
</reference>
<evidence type="ECO:0000256" key="1">
    <source>
        <dbReference type="SAM" id="MobiDB-lite"/>
    </source>
</evidence>
<dbReference type="PATRIC" id="fig|874156.12.peg.1920"/>
<dbReference type="EMBL" id="LBHU01000002">
    <property type="protein sequence ID" value="KLI63893.1"/>
    <property type="molecule type" value="Genomic_DNA"/>
</dbReference>
<name>A0A0H0XMU1_9SPHN</name>
<organism evidence="3 4">
    <name type="scientific">Aurantiacibacter marinus</name>
    <dbReference type="NCBI Taxonomy" id="874156"/>
    <lineage>
        <taxon>Bacteria</taxon>
        <taxon>Pseudomonadati</taxon>
        <taxon>Pseudomonadota</taxon>
        <taxon>Alphaproteobacteria</taxon>
        <taxon>Sphingomonadales</taxon>
        <taxon>Erythrobacteraceae</taxon>
        <taxon>Aurantiacibacter</taxon>
    </lineage>
</organism>
<evidence type="ECO:0008006" key="5">
    <source>
        <dbReference type="Google" id="ProtNLM"/>
    </source>
</evidence>